<name>A0A9X3WP95_9BACI</name>
<gene>
    <name evidence="1" type="ORF">NC661_11245</name>
</gene>
<organism evidence="1 2">
    <name type="scientific">Aquibacillus koreensis</name>
    <dbReference type="NCBI Taxonomy" id="279446"/>
    <lineage>
        <taxon>Bacteria</taxon>
        <taxon>Bacillati</taxon>
        <taxon>Bacillota</taxon>
        <taxon>Bacilli</taxon>
        <taxon>Bacillales</taxon>
        <taxon>Bacillaceae</taxon>
        <taxon>Aquibacillus</taxon>
    </lineage>
</organism>
<evidence type="ECO:0000313" key="1">
    <source>
        <dbReference type="EMBL" id="MDC3420944.1"/>
    </source>
</evidence>
<dbReference type="EMBL" id="JAMQJZ010000008">
    <property type="protein sequence ID" value="MDC3420944.1"/>
    <property type="molecule type" value="Genomic_DNA"/>
</dbReference>
<proteinExistence type="predicted"/>
<sequence>MRKTSLFIAPLFIVILFMLVGFTQVQDHQTAYEQENQVQIKNEIATIHTTLVMLKETVKNDKNDFKKINLLGNTLSMQWNKIDSALYQNNPTAHVQIYQALYPIITLAKEDTPYIQKLRELIDPALHTLNHYR</sequence>
<dbReference type="Proteomes" id="UP001145072">
    <property type="component" value="Unassembled WGS sequence"/>
</dbReference>
<comment type="caution">
    <text evidence="1">The sequence shown here is derived from an EMBL/GenBank/DDBJ whole genome shotgun (WGS) entry which is preliminary data.</text>
</comment>
<keyword evidence="2" id="KW-1185">Reference proteome</keyword>
<evidence type="ECO:0000313" key="2">
    <source>
        <dbReference type="Proteomes" id="UP001145072"/>
    </source>
</evidence>
<reference evidence="1" key="1">
    <citation type="submission" date="2022-06" db="EMBL/GenBank/DDBJ databases">
        <title>Aquibacillus sp. a new bacterium isolated from soil saline samples.</title>
        <authorList>
            <person name="Galisteo C."/>
            <person name="De La Haba R."/>
            <person name="Sanchez-Porro C."/>
            <person name="Ventosa A."/>
        </authorList>
    </citation>
    <scope>NUCLEOTIDE SEQUENCE</scope>
    <source>
        <strain evidence="1">JCM 12387</strain>
    </source>
</reference>
<protein>
    <submittedName>
        <fullName evidence="1">Uncharacterized protein</fullName>
    </submittedName>
</protein>
<accession>A0A9X3WP95</accession>
<dbReference type="AlphaFoldDB" id="A0A9X3WP95"/>
<dbReference type="RefSeq" id="WP_259871606.1">
    <property type="nucleotide sequence ID" value="NZ_JAMQJZ010000008.1"/>
</dbReference>